<dbReference type="Gene3D" id="6.10.10.10">
    <property type="entry name" value="Flagellar export chaperone, C-terminal domain"/>
    <property type="match status" value="1"/>
</dbReference>
<dbReference type="InterPro" id="IPR042187">
    <property type="entry name" value="Flagellin_C_sub2"/>
</dbReference>
<evidence type="ECO:0000259" key="5">
    <source>
        <dbReference type="Pfam" id="PF00669"/>
    </source>
</evidence>
<evidence type="ECO:0000259" key="6">
    <source>
        <dbReference type="Pfam" id="PF00700"/>
    </source>
</evidence>
<accession>A0A1B7KQL1</accession>
<dbReference type="PRINTS" id="PR00207">
    <property type="entry name" value="FLAGELLIN"/>
</dbReference>
<dbReference type="GO" id="GO:0005198">
    <property type="term" value="F:structural molecule activity"/>
    <property type="evidence" value="ECO:0007669"/>
    <property type="project" value="UniProtKB-UniRule"/>
</dbReference>
<protein>
    <recommendedName>
        <fullName evidence="2 4">Flagellin</fullName>
    </recommendedName>
</protein>
<organism evidence="7 8">
    <name type="scientific">Parageobacillus thermoglucosidasius</name>
    <name type="common">Geobacillus thermoglucosidasius</name>
    <dbReference type="NCBI Taxonomy" id="1426"/>
    <lineage>
        <taxon>Bacteria</taxon>
        <taxon>Bacillati</taxon>
        <taxon>Bacillota</taxon>
        <taxon>Bacilli</taxon>
        <taxon>Bacillales</taxon>
        <taxon>Anoxybacillaceae</taxon>
        <taxon>Parageobacillus</taxon>
    </lineage>
</organism>
<keyword evidence="7" id="KW-0969">Cilium</keyword>
<dbReference type="Pfam" id="PF00669">
    <property type="entry name" value="Flagellin_N"/>
    <property type="match status" value="1"/>
</dbReference>
<comment type="similarity">
    <text evidence="1 4">Belongs to the bacterial flagellin family.</text>
</comment>
<dbReference type="SUPFAM" id="SSF64518">
    <property type="entry name" value="Phase 1 flagellin"/>
    <property type="match status" value="1"/>
</dbReference>
<proteinExistence type="inferred from homology"/>
<dbReference type="AlphaFoldDB" id="A0A1B7KQL1"/>
<dbReference type="GO" id="GO:0009288">
    <property type="term" value="C:bacterial-type flagellum"/>
    <property type="evidence" value="ECO:0007669"/>
    <property type="project" value="UniProtKB-SubCell"/>
</dbReference>
<dbReference type="EMBL" id="LXMA01000034">
    <property type="protein sequence ID" value="OAT72385.1"/>
    <property type="molecule type" value="Genomic_DNA"/>
</dbReference>
<feature type="domain" description="Flagellin N-terminal" evidence="5">
    <location>
        <begin position="11"/>
        <end position="138"/>
    </location>
</feature>
<sequence length="269" mass="29815">MRIQNQSMIAFSTYRYQRNVTSLTKTLEKLSSGLRIYRASDDAAGLSISETLRAQIRGLVQSQRNMQDGLSVLKAAEEGLMNVNHLLQRIRELAVQSANDTLDANDRAASQKELDQLLQAIDDTAEKLEFNTQKILGKNRPLILQVGANPGQTIAVDMVDTSTTSLGLNGATLLTRTDAEQLIAKVDNALKKVTSDLTNVGADYEAIEHHLNNTMLKEANLTASESMLRDANIAREMMNYISGKIRQQGDYLLISHINRNVEETLKLLT</sequence>
<evidence type="ECO:0000313" key="7">
    <source>
        <dbReference type="EMBL" id="OAT72385.1"/>
    </source>
</evidence>
<dbReference type="OrthoDB" id="9796789at2"/>
<keyword evidence="4" id="KW-0964">Secreted</keyword>
<dbReference type="Pfam" id="PF00700">
    <property type="entry name" value="Flagellin_C"/>
    <property type="match status" value="1"/>
</dbReference>
<reference evidence="8" key="1">
    <citation type="submission" date="2016-05" db="EMBL/GenBank/DDBJ databases">
        <authorList>
            <person name="Wang W."/>
            <person name="Zhu L."/>
        </authorList>
    </citation>
    <scope>NUCLEOTIDE SEQUENCE [LARGE SCALE GENOMIC DNA]</scope>
    <source>
        <strain evidence="8">W-2</strain>
    </source>
</reference>
<dbReference type="InterPro" id="IPR001029">
    <property type="entry name" value="Flagellin_N"/>
</dbReference>
<keyword evidence="3 4" id="KW-0975">Bacterial flagellum</keyword>
<evidence type="ECO:0000256" key="2">
    <source>
        <dbReference type="ARBA" id="ARBA00020110"/>
    </source>
</evidence>
<comment type="subcellular location">
    <subcellularLocation>
        <location evidence="4">Secreted</location>
    </subcellularLocation>
    <subcellularLocation>
        <location evidence="4">Bacterial flagellum</location>
    </subcellularLocation>
</comment>
<dbReference type="GO" id="GO:0005576">
    <property type="term" value="C:extracellular region"/>
    <property type="evidence" value="ECO:0007669"/>
    <property type="project" value="UniProtKB-SubCell"/>
</dbReference>
<dbReference type="Proteomes" id="UP000078290">
    <property type="component" value="Unassembled WGS sequence"/>
</dbReference>
<keyword evidence="7" id="KW-0282">Flagellum</keyword>
<evidence type="ECO:0000313" key="8">
    <source>
        <dbReference type="Proteomes" id="UP000078290"/>
    </source>
</evidence>
<gene>
    <name evidence="7" type="ORF">A7K69_09655</name>
</gene>
<comment type="function">
    <text evidence="4">Flagellin is the subunit protein which polymerizes to form the filaments of bacterial flagella.</text>
</comment>
<evidence type="ECO:0000256" key="1">
    <source>
        <dbReference type="ARBA" id="ARBA00005709"/>
    </source>
</evidence>
<comment type="caution">
    <text evidence="7">The sequence shown here is derived from an EMBL/GenBank/DDBJ whole genome shotgun (WGS) entry which is preliminary data.</text>
</comment>
<dbReference type="PANTHER" id="PTHR42792:SF2">
    <property type="entry name" value="FLAGELLIN"/>
    <property type="match status" value="1"/>
</dbReference>
<keyword evidence="7" id="KW-0966">Cell projection</keyword>
<name>A0A1B7KQL1_PARTM</name>
<dbReference type="InterPro" id="IPR001492">
    <property type="entry name" value="Flagellin"/>
</dbReference>
<dbReference type="Gene3D" id="1.20.1330.10">
    <property type="entry name" value="f41 fragment of flagellin, N-terminal domain"/>
    <property type="match status" value="1"/>
</dbReference>
<evidence type="ECO:0000256" key="3">
    <source>
        <dbReference type="ARBA" id="ARBA00023143"/>
    </source>
</evidence>
<feature type="domain" description="Flagellin C-terminal" evidence="6">
    <location>
        <begin position="183"/>
        <end position="268"/>
    </location>
</feature>
<dbReference type="RefSeq" id="WP_064552170.1">
    <property type="nucleotide sequence ID" value="NZ_LXMA01000034.1"/>
</dbReference>
<dbReference type="InterPro" id="IPR046358">
    <property type="entry name" value="Flagellin_C"/>
</dbReference>
<dbReference type="PANTHER" id="PTHR42792">
    <property type="entry name" value="FLAGELLIN"/>
    <property type="match status" value="1"/>
</dbReference>
<evidence type="ECO:0000256" key="4">
    <source>
        <dbReference type="RuleBase" id="RU362073"/>
    </source>
</evidence>